<dbReference type="InterPro" id="IPR007146">
    <property type="entry name" value="Sas10/Utp3/C1D"/>
</dbReference>
<feature type="compositionally biased region" description="Acidic residues" evidence="2">
    <location>
        <begin position="64"/>
        <end position="92"/>
    </location>
</feature>
<reference evidence="4 5" key="1">
    <citation type="submission" date="2015-12" db="EMBL/GenBank/DDBJ databases">
        <title>Dictyostelia acquired genes for synthesis and detection of signals that induce cell-type specialization by lateral gene transfer from prokaryotes.</title>
        <authorList>
            <person name="Gloeckner G."/>
            <person name="Schaap P."/>
        </authorList>
    </citation>
    <scope>NUCLEOTIDE SEQUENCE [LARGE SCALE GENOMIC DNA]</scope>
    <source>
        <strain evidence="4 5">TK</strain>
    </source>
</reference>
<dbReference type="Proteomes" id="UP000076078">
    <property type="component" value="Unassembled WGS sequence"/>
</dbReference>
<feature type="region of interest" description="Disordered" evidence="2">
    <location>
        <begin position="349"/>
        <end position="378"/>
    </location>
</feature>
<dbReference type="InParanoid" id="A0A151ZS85"/>
<feature type="compositionally biased region" description="Basic and acidic residues" evidence="2">
    <location>
        <begin position="144"/>
        <end position="159"/>
    </location>
</feature>
<protein>
    <submittedName>
        <fullName evidence="4">U3 snoRNP protein</fullName>
    </submittedName>
</protein>
<feature type="compositionally biased region" description="Acidic residues" evidence="2">
    <location>
        <begin position="581"/>
        <end position="594"/>
    </location>
</feature>
<comment type="caution">
    <text evidence="4">The sequence shown here is derived from an EMBL/GenBank/DDBJ whole genome shotgun (WGS) entry which is preliminary data.</text>
</comment>
<feature type="compositionally biased region" description="Polar residues" evidence="2">
    <location>
        <begin position="684"/>
        <end position="703"/>
    </location>
</feature>
<dbReference type="PANTHER" id="PTHR13237:SF9">
    <property type="entry name" value="NEUROGUIDIN"/>
    <property type="match status" value="1"/>
</dbReference>
<dbReference type="AlphaFoldDB" id="A0A151ZS85"/>
<name>A0A151ZS85_TIELA</name>
<feature type="compositionally biased region" description="Basic and acidic residues" evidence="2">
    <location>
        <begin position="407"/>
        <end position="426"/>
    </location>
</feature>
<feature type="compositionally biased region" description="Polar residues" evidence="2">
    <location>
        <begin position="620"/>
        <end position="629"/>
    </location>
</feature>
<feature type="domain" description="Sas10 C-terminal" evidence="3">
    <location>
        <begin position="629"/>
        <end position="699"/>
    </location>
</feature>
<evidence type="ECO:0000313" key="4">
    <source>
        <dbReference type="EMBL" id="KYQ96795.1"/>
    </source>
</evidence>
<dbReference type="GO" id="GO:0000462">
    <property type="term" value="P:maturation of SSU-rRNA from tricistronic rRNA transcript (SSU-rRNA, 5.8S rRNA, LSU-rRNA)"/>
    <property type="evidence" value="ECO:0007669"/>
    <property type="project" value="TreeGrafter"/>
</dbReference>
<feature type="region of interest" description="Disordered" evidence="2">
    <location>
        <begin position="1"/>
        <end position="22"/>
    </location>
</feature>
<feature type="compositionally biased region" description="Basic and acidic residues" evidence="2">
    <location>
        <begin position="126"/>
        <end position="135"/>
    </location>
</feature>
<dbReference type="GO" id="GO:0032040">
    <property type="term" value="C:small-subunit processome"/>
    <property type="evidence" value="ECO:0007669"/>
    <property type="project" value="TreeGrafter"/>
</dbReference>
<feature type="compositionally biased region" description="Basic and acidic residues" evidence="2">
    <location>
        <begin position="595"/>
        <end position="618"/>
    </location>
</feature>
<dbReference type="Pfam" id="PF04000">
    <property type="entry name" value="Sas10_Utp3"/>
    <property type="match status" value="1"/>
</dbReference>
<dbReference type="PANTHER" id="PTHR13237">
    <property type="entry name" value="SOMETHING ABOUT SILENCING PROTEIN 10-RELATED"/>
    <property type="match status" value="1"/>
</dbReference>
<feature type="compositionally biased region" description="Basic and acidic residues" evidence="2">
    <location>
        <begin position="521"/>
        <end position="537"/>
    </location>
</feature>
<evidence type="ECO:0000256" key="1">
    <source>
        <dbReference type="ARBA" id="ARBA00022553"/>
    </source>
</evidence>
<evidence type="ECO:0000313" key="5">
    <source>
        <dbReference type="Proteomes" id="UP000076078"/>
    </source>
</evidence>
<feature type="compositionally biased region" description="Acidic residues" evidence="2">
    <location>
        <begin position="366"/>
        <end position="378"/>
    </location>
</feature>
<evidence type="ECO:0000256" key="2">
    <source>
        <dbReference type="SAM" id="MobiDB-lite"/>
    </source>
</evidence>
<dbReference type="InterPro" id="IPR018972">
    <property type="entry name" value="Sas10_C_dom"/>
</dbReference>
<dbReference type="EMBL" id="LODT01000021">
    <property type="protein sequence ID" value="KYQ96795.1"/>
    <property type="molecule type" value="Genomic_DNA"/>
</dbReference>
<keyword evidence="5" id="KW-1185">Reference proteome</keyword>
<dbReference type="STRING" id="361077.A0A151ZS85"/>
<dbReference type="FunCoup" id="A0A151ZS85">
    <property type="interactions" value="467"/>
</dbReference>
<proteinExistence type="predicted"/>
<dbReference type="Pfam" id="PF09368">
    <property type="entry name" value="Sas10"/>
    <property type="match status" value="1"/>
</dbReference>
<gene>
    <name evidence="4" type="ORF">DLAC_04096</name>
</gene>
<organism evidence="4 5">
    <name type="scientific">Tieghemostelium lacteum</name>
    <name type="common">Slime mold</name>
    <name type="synonym">Dictyostelium lacteum</name>
    <dbReference type="NCBI Taxonomy" id="361077"/>
    <lineage>
        <taxon>Eukaryota</taxon>
        <taxon>Amoebozoa</taxon>
        <taxon>Evosea</taxon>
        <taxon>Eumycetozoa</taxon>
        <taxon>Dictyostelia</taxon>
        <taxon>Dictyosteliales</taxon>
        <taxon>Raperosteliaceae</taxon>
        <taxon>Tieghemostelium</taxon>
    </lineage>
</organism>
<accession>A0A151ZS85</accession>
<dbReference type="OMA" id="KSMKPVW"/>
<dbReference type="OrthoDB" id="19522at2759"/>
<evidence type="ECO:0000259" key="3">
    <source>
        <dbReference type="Pfam" id="PF09368"/>
    </source>
</evidence>
<feature type="compositionally biased region" description="Basic and acidic residues" evidence="2">
    <location>
        <begin position="636"/>
        <end position="654"/>
    </location>
</feature>
<feature type="region of interest" description="Disordered" evidence="2">
    <location>
        <begin position="399"/>
        <end position="428"/>
    </location>
</feature>
<feature type="region of interest" description="Disordered" evidence="2">
    <location>
        <begin position="126"/>
        <end position="165"/>
    </location>
</feature>
<feature type="region of interest" description="Disordered" evidence="2">
    <location>
        <begin position="40"/>
        <end position="110"/>
    </location>
</feature>
<sequence>MTAKKSTKKSQEKSINELYGSGDVDSFMEAKNKISLSSYDANAKKKSKQISKAEKRKNTMNIDVSDEEVEERFNGDDDDYDTPLQDDNDMSDFESKEVTKRKKNKDADLNNKLSWGTEKRSFYTGKKVDEEKTYETDDEEFEEAEIKGLQEQRSSKIQEQDYDDQDDTFRSLVSNKFKSKDKSSTKSADEKLLHSVNKDLDSINFGNKTEEIEKLEKNISNYTKKEKLQYLLSESPLLLELLEEFKSKISEIKSSILPILEKVKSNNLQTSKGISFLETKYHLLLSYCLNITYFLMLKSSGASVKDHPVVDQLVRIRVILEKIKPLDHKLKYQIEKLLKTANSGVVSVNRDDPLNYKPNLSSMGNVDDEDDEDNVDDNGLDMDDEESLQARAGVYQAPRHYGSRGGFIDEEKSHSKQEKKARKTLERSVNSSMAKFIEEEYDDKPEEIDDYEDRTVIPGKTLRKGDNDKQSEIQNYEEANFTRIQLSKADKKKLKEQQRNKNRLDDGLDSLVDFNDLSGLVDKDSDKQSKEDQEYLKQKRMQTIQNISSKGDKKRKSQDIEDILDSNSNVKKYKQQNIRDEEIDSDNEGSDDDISSFREPEYNGQFKTKEQMEQDKLNNRYLNDSIQNGSKRKINKQIDKNRGELHRQRNKENSTPHLRNRNRYEKALKKRHNQIQNVERKDSSYTGTKSINTSTIKSQHYLN</sequence>
<keyword evidence="1" id="KW-0597">Phosphoprotein</keyword>
<feature type="region of interest" description="Disordered" evidence="2">
    <location>
        <begin position="518"/>
        <end position="703"/>
    </location>
</feature>